<dbReference type="EMBL" id="JABXXO010000011">
    <property type="protein sequence ID" value="KAF7763653.1"/>
    <property type="molecule type" value="Genomic_DNA"/>
</dbReference>
<proteinExistence type="predicted"/>
<accession>A0A8H7C5C5</accession>
<feature type="chain" id="PRO_5034362500" description="L-type lectin-like domain-containing protein" evidence="2">
    <location>
        <begin position="21"/>
        <end position="265"/>
    </location>
</feature>
<evidence type="ECO:0008006" key="5">
    <source>
        <dbReference type="Google" id="ProtNLM"/>
    </source>
</evidence>
<keyword evidence="2" id="KW-0732">Signal</keyword>
<organism evidence="3 4">
    <name type="scientific">Agaricus bisporus var. burnettii</name>
    <dbReference type="NCBI Taxonomy" id="192524"/>
    <lineage>
        <taxon>Eukaryota</taxon>
        <taxon>Fungi</taxon>
        <taxon>Dikarya</taxon>
        <taxon>Basidiomycota</taxon>
        <taxon>Agaricomycotina</taxon>
        <taxon>Agaricomycetes</taxon>
        <taxon>Agaricomycetidae</taxon>
        <taxon>Agaricales</taxon>
        <taxon>Agaricineae</taxon>
        <taxon>Agaricaceae</taxon>
        <taxon>Agaricus</taxon>
    </lineage>
</organism>
<evidence type="ECO:0000256" key="1">
    <source>
        <dbReference type="SAM" id="Phobius"/>
    </source>
</evidence>
<reference evidence="3 4" key="1">
    <citation type="journal article" name="Sci. Rep.">
        <title>Telomere-to-telomere assembled and centromere annotated genomes of the two main subspecies of the button mushroom Agaricus bisporus reveal especially polymorphic chromosome ends.</title>
        <authorList>
            <person name="Sonnenberg A.S.M."/>
            <person name="Sedaghat-Telgerd N."/>
            <person name="Lavrijssen B."/>
            <person name="Ohm R.A."/>
            <person name="Hendrickx P.M."/>
            <person name="Scholtmeijer K."/>
            <person name="Baars J.J.P."/>
            <person name="van Peer A."/>
        </authorList>
    </citation>
    <scope>NUCLEOTIDE SEQUENCE [LARGE SCALE GENOMIC DNA]</scope>
    <source>
        <strain evidence="3 4">H119_p4</strain>
    </source>
</reference>
<sequence>MKISPIFFLILSVLLSITDAADVVNITVDDAGFDPLTNQYILYQPARAWKYSSNCSNCTAQLDETRAYMATWHDGTFDPGLGTVVSSNTPDEVLYAEFNFTGVAVFVYCILSNSKEFPSGGSDMTFYVDGEQKGTFVRDADGSPGYIYDFPVFVASSLPDGEHRLLIQSGRKGGKKVLTLLDRIVYTQNRKAEANITSTLHPTEAGKSRELKGHQPKPDKSSEVIARHLLQSLVVLCGLGYLLLIGFGWLFWRHRNRSNQNARQQ</sequence>
<keyword evidence="1" id="KW-1133">Transmembrane helix</keyword>
<keyword evidence="1" id="KW-0812">Transmembrane</keyword>
<evidence type="ECO:0000256" key="2">
    <source>
        <dbReference type="SAM" id="SignalP"/>
    </source>
</evidence>
<dbReference type="Gene3D" id="2.60.120.260">
    <property type="entry name" value="Galactose-binding domain-like"/>
    <property type="match status" value="1"/>
</dbReference>
<feature type="transmembrane region" description="Helical" evidence="1">
    <location>
        <begin position="229"/>
        <end position="252"/>
    </location>
</feature>
<feature type="signal peptide" evidence="2">
    <location>
        <begin position="1"/>
        <end position="20"/>
    </location>
</feature>
<gene>
    <name evidence="3" type="ORF">Agabi119p4_8190</name>
</gene>
<keyword evidence="1" id="KW-0472">Membrane</keyword>
<name>A0A8H7C5C5_AGABI</name>
<comment type="caution">
    <text evidence="3">The sequence shown here is derived from an EMBL/GenBank/DDBJ whole genome shotgun (WGS) entry which is preliminary data.</text>
</comment>
<evidence type="ECO:0000313" key="3">
    <source>
        <dbReference type="EMBL" id="KAF7763653.1"/>
    </source>
</evidence>
<dbReference type="Proteomes" id="UP000629468">
    <property type="component" value="Unassembled WGS sequence"/>
</dbReference>
<dbReference type="AlphaFoldDB" id="A0A8H7C5C5"/>
<protein>
    <recommendedName>
        <fullName evidence="5">L-type lectin-like domain-containing protein</fullName>
    </recommendedName>
</protein>
<evidence type="ECO:0000313" key="4">
    <source>
        <dbReference type="Proteomes" id="UP000629468"/>
    </source>
</evidence>